<dbReference type="EMBL" id="PXOA01000351">
    <property type="protein sequence ID" value="RFU76444.1"/>
    <property type="molecule type" value="Genomic_DNA"/>
</dbReference>
<dbReference type="InterPro" id="IPR051706">
    <property type="entry name" value="Glycosyltransferase_domain"/>
</dbReference>
<keyword evidence="3" id="KW-1133">Transmembrane helix</keyword>
<dbReference type="InterPro" id="IPR007577">
    <property type="entry name" value="GlycoTrfase_DXD_sugar-bd_CS"/>
</dbReference>
<evidence type="ECO:0000313" key="4">
    <source>
        <dbReference type="EMBL" id="RFU76444.1"/>
    </source>
</evidence>
<sequence>MFNCETPYDEERQECDSPSSCQRWSMKYLRFPRLTKVAVFVLLLIDLSIVGLLIYSLEPLITLLRRNDELFSPKISLVHNDTSSYSGDLSQRKIPRILHQTTASSTIPDKWVASQRSCKETYFEFEYKVSWAICKVDEAAVKQRLKLYEACLWTDELARDFISTEYPWFLDNWDGYAFPIQRADAIRYFVLHHYGGIYLDMDTFCNETIPLEQLEAGPSPHYALFKTTLPTGVTNDFMVSTARHPAYAAAVSKLPIFYDITRFWAELQPYANIMMSSGPLFLSLVVKDYLLGQPSLPSPTVQVIEPSELSSYITDLESATWHKADAHALMWLGTRPWTWFLAGAVGLIAGLYLINYLLLLTCEAFLRKVPSITYAIKESKLA</sequence>
<comment type="caution">
    <text evidence="4">The sequence shown here is derived from an EMBL/GenBank/DDBJ whole genome shotgun (WGS) entry which is preliminary data.</text>
</comment>
<dbReference type="InterPro" id="IPR029044">
    <property type="entry name" value="Nucleotide-diphossugar_trans"/>
</dbReference>
<feature type="transmembrane region" description="Helical" evidence="3">
    <location>
        <begin position="337"/>
        <end position="358"/>
    </location>
</feature>
<keyword evidence="3" id="KW-0812">Transmembrane</keyword>
<dbReference type="PANTHER" id="PTHR32385">
    <property type="entry name" value="MANNOSYL PHOSPHORYLINOSITOL CERAMIDE SYNTHASE"/>
    <property type="match status" value="1"/>
</dbReference>
<dbReference type="Proteomes" id="UP000266272">
    <property type="component" value="Unassembled WGS sequence"/>
</dbReference>
<dbReference type="STRING" id="490622.A0A395NKJ7"/>
<dbReference type="PANTHER" id="PTHR32385:SF15">
    <property type="entry name" value="INOSITOL PHOSPHOCERAMIDE MANNOSYLTRANSFERASE 1"/>
    <property type="match status" value="1"/>
</dbReference>
<organism evidence="4 5">
    <name type="scientific">Trichoderma arundinaceum</name>
    <dbReference type="NCBI Taxonomy" id="490622"/>
    <lineage>
        <taxon>Eukaryota</taxon>
        <taxon>Fungi</taxon>
        <taxon>Dikarya</taxon>
        <taxon>Ascomycota</taxon>
        <taxon>Pezizomycotina</taxon>
        <taxon>Sordariomycetes</taxon>
        <taxon>Hypocreomycetidae</taxon>
        <taxon>Hypocreales</taxon>
        <taxon>Hypocreaceae</taxon>
        <taxon>Trichoderma</taxon>
    </lineage>
</organism>
<gene>
    <name evidence="4" type="ORF">TARUN_5800</name>
</gene>
<evidence type="ECO:0000256" key="1">
    <source>
        <dbReference type="ARBA" id="ARBA00009003"/>
    </source>
</evidence>
<accession>A0A395NKJ7</accession>
<evidence type="ECO:0000256" key="2">
    <source>
        <dbReference type="ARBA" id="ARBA00022679"/>
    </source>
</evidence>
<dbReference type="OrthoDB" id="3647at2759"/>
<proteinExistence type="inferred from homology"/>
<keyword evidence="2" id="KW-0808">Transferase</keyword>
<evidence type="ECO:0000256" key="3">
    <source>
        <dbReference type="SAM" id="Phobius"/>
    </source>
</evidence>
<reference evidence="4 5" key="1">
    <citation type="journal article" date="2018" name="PLoS Pathog.">
        <title>Evolution of structural diversity of trichothecenes, a family of toxins produced by plant pathogenic and entomopathogenic fungi.</title>
        <authorList>
            <person name="Proctor R.H."/>
            <person name="McCormick S.P."/>
            <person name="Kim H.S."/>
            <person name="Cardoza R.E."/>
            <person name="Stanley A.M."/>
            <person name="Lindo L."/>
            <person name="Kelly A."/>
            <person name="Brown D.W."/>
            <person name="Lee T."/>
            <person name="Vaughan M.M."/>
            <person name="Alexander N.J."/>
            <person name="Busman M."/>
            <person name="Gutierrez S."/>
        </authorList>
    </citation>
    <scope>NUCLEOTIDE SEQUENCE [LARGE SCALE GENOMIC DNA]</scope>
    <source>
        <strain evidence="4 5">IBT 40837</strain>
    </source>
</reference>
<dbReference type="SUPFAM" id="SSF53448">
    <property type="entry name" value="Nucleotide-diphospho-sugar transferases"/>
    <property type="match status" value="1"/>
</dbReference>
<comment type="similarity">
    <text evidence="1">Belongs to the glycosyltransferase 32 family.</text>
</comment>
<feature type="transmembrane region" description="Helical" evidence="3">
    <location>
        <begin position="37"/>
        <end position="57"/>
    </location>
</feature>
<dbReference type="GO" id="GO:1901135">
    <property type="term" value="P:carbohydrate derivative metabolic process"/>
    <property type="evidence" value="ECO:0007669"/>
    <property type="project" value="UniProtKB-ARBA"/>
</dbReference>
<dbReference type="AlphaFoldDB" id="A0A395NKJ7"/>
<dbReference type="Gene3D" id="3.90.550.20">
    <property type="match status" value="1"/>
</dbReference>
<evidence type="ECO:0000313" key="5">
    <source>
        <dbReference type="Proteomes" id="UP000266272"/>
    </source>
</evidence>
<protein>
    <submittedName>
        <fullName evidence="4">Mannosyl phosphorylinositol ceramide synthase sur1</fullName>
    </submittedName>
</protein>
<keyword evidence="5" id="KW-1185">Reference proteome</keyword>
<name>A0A395NKJ7_TRIAR</name>
<dbReference type="Pfam" id="PF04488">
    <property type="entry name" value="Gly_transf_sug"/>
    <property type="match status" value="1"/>
</dbReference>
<keyword evidence="3" id="KW-0472">Membrane</keyword>